<keyword evidence="6" id="KW-0449">Lipoprotein</keyword>
<proteinExistence type="inferred from homology"/>
<name>A0A8J1XSB7_OWEFU</name>
<feature type="compositionally biased region" description="Basic and acidic residues" evidence="7">
    <location>
        <begin position="49"/>
        <end position="70"/>
    </location>
</feature>
<evidence type="ECO:0000256" key="4">
    <source>
        <dbReference type="ARBA" id="ARBA00023136"/>
    </source>
</evidence>
<comment type="caution">
    <text evidence="8">The sequence shown here is derived from an EMBL/GenBank/DDBJ whole genome shotgun (WGS) entry which is preliminary data.</text>
</comment>
<keyword evidence="4" id="KW-0472">Membrane</keyword>
<reference evidence="8" key="1">
    <citation type="submission" date="2022-03" db="EMBL/GenBank/DDBJ databases">
        <authorList>
            <person name="Martin C."/>
        </authorList>
    </citation>
    <scope>NUCLEOTIDE SEQUENCE</scope>
</reference>
<keyword evidence="5" id="KW-0458">Lysosome</keyword>
<dbReference type="Proteomes" id="UP000749559">
    <property type="component" value="Unassembled WGS sequence"/>
</dbReference>
<dbReference type="GO" id="GO:0030672">
    <property type="term" value="C:synaptic vesicle membrane"/>
    <property type="evidence" value="ECO:0007669"/>
    <property type="project" value="TreeGrafter"/>
</dbReference>
<dbReference type="Pfam" id="PF10158">
    <property type="entry name" value="LOH1CR12"/>
    <property type="match status" value="1"/>
</dbReference>
<dbReference type="PANTHER" id="PTHR31634">
    <property type="entry name" value="BLOC-1-RELATED COMPLEX SUBUNIT 5"/>
    <property type="match status" value="1"/>
</dbReference>
<dbReference type="GO" id="GO:0032418">
    <property type="term" value="P:lysosome localization"/>
    <property type="evidence" value="ECO:0007669"/>
    <property type="project" value="InterPro"/>
</dbReference>
<evidence type="ECO:0000256" key="7">
    <source>
        <dbReference type="SAM" id="MobiDB-lite"/>
    </source>
</evidence>
<feature type="compositionally biased region" description="Polar residues" evidence="7">
    <location>
        <begin position="1"/>
        <end position="10"/>
    </location>
</feature>
<dbReference type="GO" id="GO:0099078">
    <property type="term" value="C:BORC complex"/>
    <property type="evidence" value="ECO:0007669"/>
    <property type="project" value="TreeGrafter"/>
</dbReference>
<evidence type="ECO:0000256" key="6">
    <source>
        <dbReference type="ARBA" id="ARBA00023288"/>
    </source>
</evidence>
<dbReference type="PANTHER" id="PTHR31634:SF2">
    <property type="entry name" value="BLOC-1-RELATED COMPLEX SUBUNIT 5"/>
    <property type="match status" value="1"/>
</dbReference>
<evidence type="ECO:0000256" key="3">
    <source>
        <dbReference type="ARBA" id="ARBA00022300"/>
    </source>
</evidence>
<comment type="subcellular location">
    <subcellularLocation>
        <location evidence="1">Lysosome membrane</location>
        <topology evidence="1">Lipid-anchor</topology>
        <orientation evidence="1">Cytoplasmic side</orientation>
    </subcellularLocation>
</comment>
<accession>A0A8J1XSB7</accession>
<dbReference type="AlphaFoldDB" id="A0A8J1XSB7"/>
<dbReference type="GO" id="GO:1903744">
    <property type="term" value="P:positive regulation of anterograde synaptic vesicle transport"/>
    <property type="evidence" value="ECO:0007669"/>
    <property type="project" value="TreeGrafter"/>
</dbReference>
<evidence type="ECO:0000256" key="1">
    <source>
        <dbReference type="ARBA" id="ARBA00004122"/>
    </source>
</evidence>
<dbReference type="GO" id="GO:0072384">
    <property type="term" value="P:organelle transport along microtubule"/>
    <property type="evidence" value="ECO:0007669"/>
    <property type="project" value="TreeGrafter"/>
</dbReference>
<evidence type="ECO:0000256" key="5">
    <source>
        <dbReference type="ARBA" id="ARBA00023228"/>
    </source>
</evidence>
<evidence type="ECO:0000313" key="8">
    <source>
        <dbReference type="EMBL" id="CAH1779285.1"/>
    </source>
</evidence>
<gene>
    <name evidence="8" type="ORF">OFUS_LOCUS6110</name>
</gene>
<feature type="compositionally biased region" description="Polar residues" evidence="7">
    <location>
        <begin position="24"/>
        <end position="41"/>
    </location>
</feature>
<evidence type="ECO:0000313" key="9">
    <source>
        <dbReference type="Proteomes" id="UP000749559"/>
    </source>
</evidence>
<dbReference type="OrthoDB" id="10035640at2759"/>
<dbReference type="EMBL" id="CAIIXF020000003">
    <property type="protein sequence ID" value="CAH1779285.1"/>
    <property type="molecule type" value="Genomic_DNA"/>
</dbReference>
<dbReference type="InterPro" id="IPR018780">
    <property type="entry name" value="TBORCS5"/>
</dbReference>
<feature type="region of interest" description="Disordered" evidence="7">
    <location>
        <begin position="1"/>
        <end position="73"/>
    </location>
</feature>
<protein>
    <recommendedName>
        <fullName evidence="3">BLOC-1-related complex subunit 5</fullName>
    </recommendedName>
</protein>
<dbReference type="CDD" id="cd22789">
    <property type="entry name" value="BORCS5-like"/>
    <property type="match status" value="1"/>
</dbReference>
<comment type="similarity">
    <text evidence="2">Belongs to the BORCS5 family.</text>
</comment>
<evidence type="ECO:0000256" key="2">
    <source>
        <dbReference type="ARBA" id="ARBA00010235"/>
    </source>
</evidence>
<dbReference type="GO" id="GO:0098574">
    <property type="term" value="C:cytoplasmic side of lysosomal membrane"/>
    <property type="evidence" value="ECO:0007669"/>
    <property type="project" value="TreeGrafter"/>
</dbReference>
<sequence length="230" mass="26125">MGAEQSNSSAAPLKSQRDEDIPYTSYSISKPINNGKQQKAQDSPKASPRLKDKAKSSHHRDKETNKDSHLKNNTLVVVAKGNQGNTQIDPELLKLDAIPVFLPLMRGSLNIPNMRDPEVLDKLDYRQVLEMCLRYQEHLRQSSEAVAFDQNALCVRIKEIDYITHSLMTSIVERQKKFAKYAEQIQKIGEINIVLNKVKMNVEQTTALMERLNNVLPPEDKLEPFSMKPA</sequence>
<organism evidence="8 9">
    <name type="scientific">Owenia fusiformis</name>
    <name type="common">Polychaete worm</name>
    <dbReference type="NCBI Taxonomy" id="6347"/>
    <lineage>
        <taxon>Eukaryota</taxon>
        <taxon>Metazoa</taxon>
        <taxon>Spiralia</taxon>
        <taxon>Lophotrochozoa</taxon>
        <taxon>Annelida</taxon>
        <taxon>Polychaeta</taxon>
        <taxon>Sedentaria</taxon>
        <taxon>Canalipalpata</taxon>
        <taxon>Sabellida</taxon>
        <taxon>Oweniida</taxon>
        <taxon>Oweniidae</taxon>
        <taxon>Owenia</taxon>
    </lineage>
</organism>
<keyword evidence="9" id="KW-1185">Reference proteome</keyword>